<keyword evidence="3" id="KW-1003">Cell membrane</keyword>
<feature type="transmembrane region" description="Helical" evidence="7">
    <location>
        <begin position="21"/>
        <end position="46"/>
    </location>
</feature>
<feature type="transmembrane region" description="Helical" evidence="7">
    <location>
        <begin position="392"/>
        <end position="412"/>
    </location>
</feature>
<dbReference type="Pfam" id="PF01554">
    <property type="entry name" value="MatE"/>
    <property type="match status" value="2"/>
</dbReference>
<accession>A0A6N2WXE5</accession>
<evidence type="ECO:0000256" key="6">
    <source>
        <dbReference type="ARBA" id="ARBA00023136"/>
    </source>
</evidence>
<dbReference type="PANTHER" id="PTHR43549:SF3">
    <property type="entry name" value="MULTIDRUG RESISTANCE PROTEIN YPNP-RELATED"/>
    <property type="match status" value="1"/>
</dbReference>
<dbReference type="CDD" id="cd13138">
    <property type="entry name" value="MATE_yoeA_like"/>
    <property type="match status" value="1"/>
</dbReference>
<dbReference type="InterPro" id="IPR052031">
    <property type="entry name" value="Membrane_Transporter-Flippase"/>
</dbReference>
<feature type="transmembrane region" description="Helical" evidence="7">
    <location>
        <begin position="140"/>
        <end position="161"/>
    </location>
</feature>
<dbReference type="NCBIfam" id="TIGR00797">
    <property type="entry name" value="matE"/>
    <property type="match status" value="1"/>
</dbReference>
<feature type="transmembrane region" description="Helical" evidence="7">
    <location>
        <begin position="322"/>
        <end position="342"/>
    </location>
</feature>
<dbReference type="GO" id="GO:0005886">
    <property type="term" value="C:plasma membrane"/>
    <property type="evidence" value="ECO:0007669"/>
    <property type="project" value="UniProtKB-SubCell"/>
</dbReference>
<keyword evidence="2" id="KW-0813">Transport</keyword>
<evidence type="ECO:0000256" key="7">
    <source>
        <dbReference type="SAM" id="Phobius"/>
    </source>
</evidence>
<feature type="transmembrane region" description="Helical" evidence="7">
    <location>
        <begin position="362"/>
        <end position="380"/>
    </location>
</feature>
<name>A0A6N2WXE5_9FIRM</name>
<feature type="transmembrane region" description="Helical" evidence="7">
    <location>
        <begin position="173"/>
        <end position="194"/>
    </location>
</feature>
<dbReference type="AlphaFoldDB" id="A0A6N2WXE5"/>
<dbReference type="EMBL" id="CACRTF010000017">
    <property type="protein sequence ID" value="VYT46559.1"/>
    <property type="molecule type" value="Genomic_DNA"/>
</dbReference>
<reference evidence="8" key="1">
    <citation type="submission" date="2019-11" db="EMBL/GenBank/DDBJ databases">
        <authorList>
            <person name="Feng L."/>
        </authorList>
    </citation>
    <scope>NUCLEOTIDE SEQUENCE</scope>
    <source>
        <strain evidence="8">CbolteaeLFYP116</strain>
    </source>
</reference>
<evidence type="ECO:0000256" key="3">
    <source>
        <dbReference type="ARBA" id="ARBA00022475"/>
    </source>
</evidence>
<evidence type="ECO:0000256" key="2">
    <source>
        <dbReference type="ARBA" id="ARBA00022448"/>
    </source>
</evidence>
<sequence length="457" mass="50017">MSKSAALVKNFTQENIPKSMLVFMLPFMASNAFQVLYSAVDMIIVGQFVGKAGLAAVSMCGQLLNFSTMLCTGLCTGGQVLISQLIGAERKQELGRVTGTLFSFVLLLALSFSVLLLAFHTRILDLLNTPAPSYDMAVDYLVICGIGLLFSFGYNMVSAVLRGMGNSKHPFMFITLASVLNLVLDLLFTGYLGWGVAGAAAATMIGQAVSFIFSLFFLYHHQEQFGFDFKLQNWKMNPVYLKAIAKQGIPLALSSSAVYFSMFYVNSLINKAGVVAAAAFGVGIKIDDVCTKISLGVRYAASPMIAQNYAAQKMKRVKSTVYWAWIYSFVFHGIFMLIYLMFGRQLFALFTSDPEVLSMAPVFVRAIIWTFIGLGILRGSNSFIQGIGNAKLSLCLGILDGVVFRIGLSYFFGIFMDWGFYGFVLGYGLAPFGAAIPGVIYFCSGVWKRRKSIVDTL</sequence>
<keyword evidence="4 7" id="KW-0812">Transmembrane</keyword>
<evidence type="ECO:0000256" key="1">
    <source>
        <dbReference type="ARBA" id="ARBA00004651"/>
    </source>
</evidence>
<keyword evidence="6 7" id="KW-0472">Membrane</keyword>
<protein>
    <submittedName>
        <fullName evidence="8">Multidrug export protein MepA</fullName>
    </submittedName>
</protein>
<dbReference type="RefSeq" id="WP_024726172.1">
    <property type="nucleotide sequence ID" value="NZ_CAUDQH010000037.1"/>
</dbReference>
<keyword evidence="5 7" id="KW-1133">Transmembrane helix</keyword>
<dbReference type="InterPro" id="IPR002528">
    <property type="entry name" value="MATE_fam"/>
</dbReference>
<comment type="subcellular location">
    <subcellularLocation>
        <location evidence="1">Cell membrane</location>
        <topology evidence="1">Multi-pass membrane protein</topology>
    </subcellularLocation>
</comment>
<dbReference type="PIRSF" id="PIRSF006603">
    <property type="entry name" value="DinF"/>
    <property type="match status" value="1"/>
</dbReference>
<dbReference type="GO" id="GO:0015297">
    <property type="term" value="F:antiporter activity"/>
    <property type="evidence" value="ECO:0007669"/>
    <property type="project" value="InterPro"/>
</dbReference>
<feature type="transmembrane region" description="Helical" evidence="7">
    <location>
        <begin position="418"/>
        <end position="443"/>
    </location>
</feature>
<feature type="transmembrane region" description="Helical" evidence="7">
    <location>
        <begin position="66"/>
        <end position="88"/>
    </location>
</feature>
<evidence type="ECO:0000313" key="8">
    <source>
        <dbReference type="EMBL" id="VYT46559.1"/>
    </source>
</evidence>
<proteinExistence type="predicted"/>
<organism evidence="8">
    <name type="scientific">Enterocloster bolteae</name>
    <dbReference type="NCBI Taxonomy" id="208479"/>
    <lineage>
        <taxon>Bacteria</taxon>
        <taxon>Bacillati</taxon>
        <taxon>Bacillota</taxon>
        <taxon>Clostridia</taxon>
        <taxon>Lachnospirales</taxon>
        <taxon>Lachnospiraceae</taxon>
        <taxon>Enterocloster</taxon>
    </lineage>
</organism>
<evidence type="ECO:0000256" key="4">
    <source>
        <dbReference type="ARBA" id="ARBA00022692"/>
    </source>
</evidence>
<feature type="transmembrane region" description="Helical" evidence="7">
    <location>
        <begin position="200"/>
        <end position="219"/>
    </location>
</feature>
<dbReference type="InterPro" id="IPR048279">
    <property type="entry name" value="MdtK-like"/>
</dbReference>
<dbReference type="PANTHER" id="PTHR43549">
    <property type="entry name" value="MULTIDRUG RESISTANCE PROTEIN YPNP-RELATED"/>
    <property type="match status" value="1"/>
</dbReference>
<feature type="transmembrane region" description="Helical" evidence="7">
    <location>
        <begin position="100"/>
        <end position="120"/>
    </location>
</feature>
<dbReference type="GO" id="GO:0042910">
    <property type="term" value="F:xenobiotic transmembrane transporter activity"/>
    <property type="evidence" value="ECO:0007669"/>
    <property type="project" value="InterPro"/>
</dbReference>
<gene>
    <name evidence="8" type="primary">mepA_18</name>
    <name evidence="8" type="ORF">CBLFYP116_04112</name>
</gene>
<evidence type="ECO:0000256" key="5">
    <source>
        <dbReference type="ARBA" id="ARBA00022989"/>
    </source>
</evidence>